<dbReference type="EMBL" id="CP089281">
    <property type="protein sequence ID" value="USP82539.1"/>
    <property type="molecule type" value="Genomic_DNA"/>
</dbReference>
<dbReference type="GO" id="GO:0016592">
    <property type="term" value="C:mediator complex"/>
    <property type="evidence" value="ECO:0007669"/>
    <property type="project" value="InterPro"/>
</dbReference>
<keyword evidence="7" id="KW-0010">Activator</keyword>
<feature type="compositionally biased region" description="Polar residues" evidence="12">
    <location>
        <begin position="1402"/>
        <end position="1414"/>
    </location>
</feature>
<comment type="similarity">
    <text evidence="2">Belongs to the Mediator complex subunit 12 family.</text>
</comment>
<evidence type="ECO:0000256" key="6">
    <source>
        <dbReference type="ARBA" id="ARBA00023015"/>
    </source>
</evidence>
<evidence type="ECO:0000256" key="5">
    <source>
        <dbReference type="ARBA" id="ARBA00022491"/>
    </source>
</evidence>
<name>A0A9Q9DY21_CURCL</name>
<evidence type="ECO:0000256" key="9">
    <source>
        <dbReference type="ARBA" id="ARBA00023242"/>
    </source>
</evidence>
<organism evidence="14 15">
    <name type="scientific">Curvularia clavata</name>
    <dbReference type="NCBI Taxonomy" id="95742"/>
    <lineage>
        <taxon>Eukaryota</taxon>
        <taxon>Fungi</taxon>
        <taxon>Dikarya</taxon>
        <taxon>Ascomycota</taxon>
        <taxon>Pezizomycotina</taxon>
        <taxon>Dothideomycetes</taxon>
        <taxon>Pleosporomycetidae</taxon>
        <taxon>Pleosporales</taxon>
        <taxon>Pleosporineae</taxon>
        <taxon>Pleosporaceae</taxon>
        <taxon>Curvularia</taxon>
    </lineage>
</organism>
<accession>A0A9Q9DY21</accession>
<evidence type="ECO:0000256" key="4">
    <source>
        <dbReference type="ARBA" id="ARBA00019622"/>
    </source>
</evidence>
<dbReference type="Pfam" id="PF09497">
    <property type="entry name" value="Med12"/>
    <property type="match status" value="1"/>
</dbReference>
<gene>
    <name evidence="14" type="ORF">yc1106_09813</name>
</gene>
<comment type="function">
    <text evidence="10">Component of the SRB8-11 complex. The SRB8-11 complex is a regulatory module of the Mediator complex which is itself involved in regulation of basal and activated RNA polymerase II-dependent transcription. The SRB8-11 complex may be involved in the transcriptional repression of a subset of genes regulated by Mediator. It may inhibit the association of the Mediator complex with RNA polymerase II to form the holoenzyme complex.</text>
</comment>
<keyword evidence="6" id="KW-0805">Transcription regulation</keyword>
<protein>
    <recommendedName>
        <fullName evidence="4">Mediator of RNA polymerase II transcription subunit 12</fullName>
    </recommendedName>
    <alternativeName>
        <fullName evidence="11">Mediator complex subunit 12</fullName>
    </alternativeName>
</protein>
<evidence type="ECO:0000259" key="13">
    <source>
        <dbReference type="SMART" id="SM01281"/>
    </source>
</evidence>
<sequence length="1556" mass="172583">MTSRPGPGIHESLQNRGSGLPPRSQVHRRPTKPISTLVQPDCIDPALEDDRPPTHNAANDQARPPPRGRPPLFYTAIPNYALDLPVHTFPYQPTANLPLPPRPGSIQLRDASQQRRIWPGGSGVKDAPKPGAPEVVVPPVHFPGGKAADVFPWTGNNAEDNLSEALVKVGVSNKPQIMNESNTARPSLINNLKNKSGLSTLSTLFVAVLEKRQHTGRLQAPNTFKPPPRLTLRDSTREQWLHDLANPTTGLRRLSRTIPHGLTGKVLLEQCLNKNIPLPRALWLAKCVGINELRAHKRKGQAGTVTWGRGWTSSVEQFVDSVIGGIGQGDWKPRITYALQLATHLYKEHLLDDDHFLDWIVNGLDTCASERLFIWLLVVSISHYWADVTCCRRRGKRLAESLLNQLDKIYRLEELGPYMAVLQYLENTVVRLLATRPACLLLPVSWQRYGPLLHKLAERRNHTHVTQAIRRLDERNYRLLKPPQKAASASQTPAGRVYHILDSVDYNKPIRIEELSYDCMEIIADAPRLISVLLRWTCTYYREGVHRVYLATRLLRRWNHVGADVYDAIIAYFREMTWVTTGDPTLLFKVVAELVRSKTFALGRYLQWLIATGSVGLGADLSLPTSWPLRLVTEIPLTGLPDQIRTLRSTLLRGTAHSAESEQRALAYAKHMISQTLPALFGLYSSTARVEQVELDKLSPTMKFELGIWLRRQVAQYAEVNQHVPTKDSSGEETAAVSLLTALEFHIVRSYLERFGDLAILADIVGVATSSLDSSVLASTADTINYHAKAFRAIGAFDPLFARVAARYAALRTMRFPDRELLLSLASLARTAQTDGQLPQFLNYDLSQLTQRNSLVACSPASDNMGEVMQTGSSSDDEIERILSSGTSMDQQMMGRVLRKIVSNLEEHSGKGSVHLSSHHGWFHRLRCFDEPTFDMVVNEWLLSSLVTQRTDSLRVALPTLAGSGCVALTSFLETLRACVARFKSSPSEGSFQSALRGMHIILPSDALAQTCSPQDAYRYRLEQRKLCLETERHFMQCMGELIGLGSMISSQRIQTQLASLLHSRPVLSILNTHIVTDPGCLSKLIKDAPGDCLNQSLNALLDPNDHLQLSRKTPEQQVVAVFALASELSLPICQAAIERIFASRTSASEGSSETLSATLLNAIKTAVEEEQPSGLELLASLDASLTGQIRQNAEREIINASAFLAASTTKGEDLEIVSPKTVQKFLAVIDLTPDKSVEATEQSVMLQALIERFKGMTQALDDNKISVLDVYAWLSALLRLTVSHASTMLSNATHPYQTAMMSAMAALLTHPSLELYPTITEHVFDVTVFLSDYISDDVRFHVTRLDGARLASDSRCVFILGVTAPVDGWLVLARPVNAPPTQSSSQPPTPTPVQAQPSPYPNSQASTTGSGTPQQRYASQQQQRQQQMQATQQAQQMRNMQQYTQHPQNKMLPAQLQRTPAGQPAPTQLSQMQQMQQMQQRAMQPSPVYSQRPTPAASQSQAAAQAPSKLQLKQEREIRHYPFVQPRWEILAESSGNPTGNETAINLSLFGARRV</sequence>
<feature type="compositionally biased region" description="Low complexity" evidence="12">
    <location>
        <begin position="1496"/>
        <end position="1512"/>
    </location>
</feature>
<dbReference type="GO" id="GO:0006357">
    <property type="term" value="P:regulation of transcription by RNA polymerase II"/>
    <property type="evidence" value="ECO:0007669"/>
    <property type="project" value="InterPro"/>
</dbReference>
<feature type="region of interest" description="Disordered" evidence="12">
    <location>
        <begin position="1379"/>
        <end position="1446"/>
    </location>
</feature>
<dbReference type="InterPro" id="IPR019035">
    <property type="entry name" value="Mediator_Med12"/>
</dbReference>
<dbReference type="PANTHER" id="PTHR46567">
    <property type="entry name" value="MEDIATOR OF RNA POLYMERASE II TRANSCRIPTION SUBUNIT 12"/>
    <property type="match status" value="1"/>
</dbReference>
<keyword evidence="8" id="KW-0804">Transcription</keyword>
<evidence type="ECO:0000256" key="10">
    <source>
        <dbReference type="ARBA" id="ARBA00025661"/>
    </source>
</evidence>
<evidence type="ECO:0000256" key="7">
    <source>
        <dbReference type="ARBA" id="ARBA00023159"/>
    </source>
</evidence>
<feature type="region of interest" description="Disordered" evidence="12">
    <location>
        <begin position="1"/>
        <end position="72"/>
    </location>
</feature>
<dbReference type="GO" id="GO:0003712">
    <property type="term" value="F:transcription coregulator activity"/>
    <property type="evidence" value="ECO:0007669"/>
    <property type="project" value="InterPro"/>
</dbReference>
<feature type="domain" description="Mediator complex subunit Med12" evidence="13">
    <location>
        <begin position="223"/>
        <end position="286"/>
    </location>
</feature>
<dbReference type="Proteomes" id="UP001056012">
    <property type="component" value="Chromosome 8"/>
</dbReference>
<evidence type="ECO:0000313" key="14">
    <source>
        <dbReference type="EMBL" id="USP82539.1"/>
    </source>
</evidence>
<keyword evidence="9" id="KW-0539">Nucleus</keyword>
<keyword evidence="15" id="KW-1185">Reference proteome</keyword>
<comment type="subcellular location">
    <subcellularLocation>
        <location evidence="1">Nucleus</location>
    </subcellularLocation>
</comment>
<reference evidence="14" key="1">
    <citation type="submission" date="2021-12" db="EMBL/GenBank/DDBJ databases">
        <title>Curvularia clavata genome.</title>
        <authorList>
            <person name="Cao Y."/>
        </authorList>
    </citation>
    <scope>NUCLEOTIDE SEQUENCE</scope>
    <source>
        <strain evidence="14">Yc1106</strain>
    </source>
</reference>
<dbReference type="InterPro" id="IPR057344">
    <property type="entry name" value="ARM_SRB8"/>
</dbReference>
<feature type="compositionally biased region" description="Polar residues" evidence="12">
    <location>
        <begin position="1458"/>
        <end position="1471"/>
    </location>
</feature>
<feature type="compositionally biased region" description="Low complexity" evidence="12">
    <location>
        <begin position="1380"/>
        <end position="1398"/>
    </location>
</feature>
<dbReference type="Pfam" id="PF25326">
    <property type="entry name" value="ARM_SRB8"/>
    <property type="match status" value="1"/>
</dbReference>
<feature type="compositionally biased region" description="Low complexity" evidence="12">
    <location>
        <begin position="1415"/>
        <end position="1446"/>
    </location>
</feature>
<dbReference type="SMART" id="SM01281">
    <property type="entry name" value="Med12"/>
    <property type="match status" value="1"/>
</dbReference>
<keyword evidence="5" id="KW-0678">Repressor</keyword>
<evidence type="ECO:0000256" key="12">
    <source>
        <dbReference type="SAM" id="MobiDB-lite"/>
    </source>
</evidence>
<dbReference type="VEuPathDB" id="FungiDB:yc1106_09813"/>
<dbReference type="PANTHER" id="PTHR46567:SF1">
    <property type="entry name" value="MEDIATOR OF RNA POLYMERASE II TRANSCRIPTION SUBUNIT 12"/>
    <property type="match status" value="1"/>
</dbReference>
<evidence type="ECO:0000313" key="15">
    <source>
        <dbReference type="Proteomes" id="UP001056012"/>
    </source>
</evidence>
<evidence type="ECO:0000256" key="11">
    <source>
        <dbReference type="ARBA" id="ARBA00032010"/>
    </source>
</evidence>
<proteinExistence type="inferred from homology"/>
<evidence type="ECO:0000256" key="1">
    <source>
        <dbReference type="ARBA" id="ARBA00004123"/>
    </source>
</evidence>
<evidence type="ECO:0000256" key="8">
    <source>
        <dbReference type="ARBA" id="ARBA00023163"/>
    </source>
</evidence>
<comment type="subunit">
    <text evidence="3">Component of the SRB8-11 complex, which itself associates with the Mediator complex.</text>
</comment>
<feature type="compositionally biased region" description="Low complexity" evidence="12">
    <location>
        <begin position="1472"/>
        <end position="1485"/>
    </location>
</feature>
<dbReference type="OrthoDB" id="20828at2759"/>
<evidence type="ECO:0000256" key="2">
    <source>
        <dbReference type="ARBA" id="ARBA00010289"/>
    </source>
</evidence>
<evidence type="ECO:0000256" key="3">
    <source>
        <dbReference type="ARBA" id="ARBA00011629"/>
    </source>
</evidence>
<feature type="region of interest" description="Disordered" evidence="12">
    <location>
        <begin position="1458"/>
        <end position="1515"/>
    </location>
</feature>